<evidence type="ECO:0000313" key="6">
    <source>
        <dbReference type="Proteomes" id="UP000315628"/>
    </source>
</evidence>
<protein>
    <submittedName>
        <fullName evidence="5">L-amino acid N-acyltransferase YncA</fullName>
    </submittedName>
</protein>
<organism evidence="5 6">
    <name type="scientific">Marihabitans asiaticum</name>
    <dbReference type="NCBI Taxonomy" id="415218"/>
    <lineage>
        <taxon>Bacteria</taxon>
        <taxon>Bacillati</taxon>
        <taxon>Actinomycetota</taxon>
        <taxon>Actinomycetes</taxon>
        <taxon>Micrococcales</taxon>
        <taxon>Intrasporangiaceae</taxon>
        <taxon>Marihabitans</taxon>
    </lineage>
</organism>
<dbReference type="EMBL" id="VIUW01000002">
    <property type="protein sequence ID" value="TWD16000.1"/>
    <property type="molecule type" value="Genomic_DNA"/>
</dbReference>
<comment type="similarity">
    <text evidence="1">Belongs to the acetyltransferase family.</text>
</comment>
<dbReference type="Proteomes" id="UP000315628">
    <property type="component" value="Unassembled WGS sequence"/>
</dbReference>
<dbReference type="PANTHER" id="PTHR10545">
    <property type="entry name" value="DIAMINE N-ACETYLTRANSFERASE"/>
    <property type="match status" value="1"/>
</dbReference>
<dbReference type="Pfam" id="PF00583">
    <property type="entry name" value="Acetyltransf_1"/>
    <property type="match status" value="1"/>
</dbReference>
<name>A0A560WEP9_9MICO</name>
<dbReference type="RefSeq" id="WP_144856988.1">
    <property type="nucleotide sequence ID" value="NZ_BAAAYT010000001.1"/>
</dbReference>
<evidence type="ECO:0000256" key="1">
    <source>
        <dbReference type="ARBA" id="ARBA00008694"/>
    </source>
</evidence>
<dbReference type="InterPro" id="IPR016181">
    <property type="entry name" value="Acyl_CoA_acyltransferase"/>
</dbReference>
<dbReference type="AlphaFoldDB" id="A0A560WEP9"/>
<reference evidence="5 6" key="1">
    <citation type="submission" date="2019-06" db="EMBL/GenBank/DDBJ databases">
        <title>Sequencing the genomes of 1000 actinobacteria strains.</title>
        <authorList>
            <person name="Klenk H.-P."/>
        </authorList>
    </citation>
    <scope>NUCLEOTIDE SEQUENCE [LARGE SCALE GENOMIC DNA]</scope>
    <source>
        <strain evidence="5 6">DSM 18935</strain>
    </source>
</reference>
<feature type="domain" description="N-acetyltransferase" evidence="4">
    <location>
        <begin position="2"/>
        <end position="168"/>
    </location>
</feature>
<evidence type="ECO:0000313" key="5">
    <source>
        <dbReference type="EMBL" id="TWD16000.1"/>
    </source>
</evidence>
<dbReference type="SUPFAM" id="SSF55729">
    <property type="entry name" value="Acyl-CoA N-acyltransferases (Nat)"/>
    <property type="match status" value="1"/>
</dbReference>
<proteinExistence type="inferred from homology"/>
<dbReference type="PROSITE" id="PS51186">
    <property type="entry name" value="GNAT"/>
    <property type="match status" value="1"/>
</dbReference>
<dbReference type="CDD" id="cd04301">
    <property type="entry name" value="NAT_SF"/>
    <property type="match status" value="1"/>
</dbReference>
<dbReference type="InterPro" id="IPR000182">
    <property type="entry name" value="GNAT_dom"/>
</dbReference>
<accession>A0A560WEP9</accession>
<dbReference type="Gene3D" id="3.40.630.30">
    <property type="match status" value="1"/>
</dbReference>
<gene>
    <name evidence="5" type="ORF">FB557_1541</name>
</gene>
<dbReference type="OrthoDB" id="9805924at2"/>
<evidence type="ECO:0000256" key="2">
    <source>
        <dbReference type="ARBA" id="ARBA00022679"/>
    </source>
</evidence>
<dbReference type="PANTHER" id="PTHR10545:SF29">
    <property type="entry name" value="GH14572P-RELATED"/>
    <property type="match status" value="1"/>
</dbReference>
<dbReference type="FunFam" id="3.40.630.30:FF:000064">
    <property type="entry name" value="GNAT family acetyltransferase"/>
    <property type="match status" value="1"/>
</dbReference>
<sequence length="168" mass="18658">MTRVREATEADIPHILRLIHELATYEREPDAVEATADSLRQALFPADGAPVAFCHVAEGGPQEGEGGTRRVVGMALWFLTFSTWTGRPGMWLEDLYVEEAHRGSGLGVELLRTLARVCVDRGYPRFEWTVLDWNEPAIAFYRAVGATPMSAWTTQRLTGEALSSFAHP</sequence>
<keyword evidence="6" id="KW-1185">Reference proteome</keyword>
<comment type="caution">
    <text evidence="5">The sequence shown here is derived from an EMBL/GenBank/DDBJ whole genome shotgun (WGS) entry which is preliminary data.</text>
</comment>
<keyword evidence="3 5" id="KW-0012">Acyltransferase</keyword>
<dbReference type="GO" id="GO:0008080">
    <property type="term" value="F:N-acetyltransferase activity"/>
    <property type="evidence" value="ECO:0007669"/>
    <property type="project" value="TreeGrafter"/>
</dbReference>
<evidence type="ECO:0000259" key="4">
    <source>
        <dbReference type="PROSITE" id="PS51186"/>
    </source>
</evidence>
<keyword evidence="2 5" id="KW-0808">Transferase</keyword>
<dbReference type="InterPro" id="IPR051016">
    <property type="entry name" value="Diverse_Substrate_AcTransf"/>
</dbReference>
<evidence type="ECO:0000256" key="3">
    <source>
        <dbReference type="ARBA" id="ARBA00023315"/>
    </source>
</evidence>